<dbReference type="RefSeq" id="WP_204948372.1">
    <property type="nucleotide sequence ID" value="NZ_BSFF01000002.1"/>
</dbReference>
<name>A0A9W6ITQ0_9HYPH</name>
<reference evidence="1" key="3">
    <citation type="submission" date="2023-01" db="EMBL/GenBank/DDBJ databases">
        <authorList>
            <person name="Sun Q."/>
            <person name="Evtushenko L."/>
        </authorList>
    </citation>
    <scope>NUCLEOTIDE SEQUENCE</scope>
    <source>
        <strain evidence="1">VKM B-1606</strain>
    </source>
</reference>
<evidence type="ECO:0000313" key="1">
    <source>
        <dbReference type="EMBL" id="GLK55179.1"/>
    </source>
</evidence>
<evidence type="ECO:0008006" key="5">
    <source>
        <dbReference type="Google" id="ProtNLM"/>
    </source>
</evidence>
<organism evidence="1 4">
    <name type="scientific">Methylopila capsulata</name>
    <dbReference type="NCBI Taxonomy" id="61654"/>
    <lineage>
        <taxon>Bacteria</taxon>
        <taxon>Pseudomonadati</taxon>
        <taxon>Pseudomonadota</taxon>
        <taxon>Alphaproteobacteria</taxon>
        <taxon>Hyphomicrobiales</taxon>
        <taxon>Methylopilaceae</taxon>
        <taxon>Methylopila</taxon>
    </lineage>
</organism>
<sequence length="340" mass="36743">MPIPDAPSGSEDVLIITNGDSAVARIEQARVAGAILPWRDVLHDGPVPAAGGLERLSAIRSAFIASDLGLGVGEVAAEFAARDAAVRGHAGFARVEIWLEHDLYDQLQLLQILDFFHAESRTEGLYLVQADDYLGLQGPEAMRALADRAAPVTERQLALADRAWDAFTAQTPHALARLAMEDTTALPHLAPALKRLLQELPDPVRGLTLTEERALGGLAEAETTTGELFRHVTEQDEAQFLGDASFFRRLDSLAFADEPLIDGLPGPSPDYCGLGPGSHLGYADYARARLRLTKAGRAVMTGRVDHRVINRIDHWVGGVHISPAALIRYDRAHGQLVAQD</sequence>
<proteinExistence type="predicted"/>
<gene>
    <name evidence="1" type="ORF">GCM10008170_11980</name>
    <name evidence="2" type="ORF">JOD31_000101</name>
</gene>
<reference evidence="1" key="1">
    <citation type="journal article" date="2014" name="Int. J. Syst. Evol. Microbiol.">
        <title>Complete genome sequence of Corynebacterium casei LMG S-19264T (=DSM 44701T), isolated from a smear-ripened cheese.</title>
        <authorList>
            <consortium name="US DOE Joint Genome Institute (JGI-PGF)"/>
            <person name="Walter F."/>
            <person name="Albersmeier A."/>
            <person name="Kalinowski J."/>
            <person name="Ruckert C."/>
        </authorList>
    </citation>
    <scope>NUCLEOTIDE SEQUENCE</scope>
    <source>
        <strain evidence="1">VKM B-1606</strain>
    </source>
</reference>
<dbReference type="EMBL" id="BSFF01000002">
    <property type="protein sequence ID" value="GLK55179.1"/>
    <property type="molecule type" value="Genomic_DNA"/>
</dbReference>
<reference evidence="2 3" key="2">
    <citation type="submission" date="2021-01" db="EMBL/GenBank/DDBJ databases">
        <title>Genomic Encyclopedia of Type Strains, Phase IV (KMG-IV): sequencing the most valuable type-strain genomes for metagenomic binning, comparative biology and taxonomic classification.</title>
        <authorList>
            <person name="Goeker M."/>
        </authorList>
    </citation>
    <scope>NUCLEOTIDE SEQUENCE [LARGE SCALE GENOMIC DNA]</scope>
    <source>
        <strain evidence="2 3">DSM 6130</strain>
    </source>
</reference>
<dbReference type="Proteomes" id="UP000758856">
    <property type="component" value="Unassembled WGS sequence"/>
</dbReference>
<protein>
    <recommendedName>
        <fullName evidence="5">DUF1835 domain-containing protein</fullName>
    </recommendedName>
</protein>
<dbReference type="Proteomes" id="UP001143400">
    <property type="component" value="Unassembled WGS sequence"/>
</dbReference>
<keyword evidence="3" id="KW-1185">Reference proteome</keyword>
<dbReference type="EMBL" id="JAFBCY010000001">
    <property type="protein sequence ID" value="MBM7849889.1"/>
    <property type="molecule type" value="Genomic_DNA"/>
</dbReference>
<comment type="caution">
    <text evidence="1">The sequence shown here is derived from an EMBL/GenBank/DDBJ whole genome shotgun (WGS) entry which is preliminary data.</text>
</comment>
<evidence type="ECO:0000313" key="4">
    <source>
        <dbReference type="Proteomes" id="UP001143400"/>
    </source>
</evidence>
<evidence type="ECO:0000313" key="3">
    <source>
        <dbReference type="Proteomes" id="UP000758856"/>
    </source>
</evidence>
<dbReference type="AlphaFoldDB" id="A0A9W6ITQ0"/>
<evidence type="ECO:0000313" key="2">
    <source>
        <dbReference type="EMBL" id="MBM7849889.1"/>
    </source>
</evidence>
<accession>A0A9W6ITQ0</accession>